<keyword evidence="2" id="KW-1185">Reference proteome</keyword>
<protein>
    <submittedName>
        <fullName evidence="1">Uncharacterized protein</fullName>
    </submittedName>
</protein>
<reference evidence="1" key="1">
    <citation type="journal article" date="2009" name="Rice">
        <title>De Novo Next Generation Sequencing of Plant Genomes.</title>
        <authorList>
            <person name="Rounsley S."/>
            <person name="Marri P.R."/>
            <person name="Yu Y."/>
            <person name="He R."/>
            <person name="Sisneros N."/>
            <person name="Goicoechea J.L."/>
            <person name="Lee S.J."/>
            <person name="Angelova A."/>
            <person name="Kudrna D."/>
            <person name="Luo M."/>
            <person name="Affourtit J."/>
            <person name="Desany B."/>
            <person name="Knight J."/>
            <person name="Niazi F."/>
            <person name="Egholm M."/>
            <person name="Wing R.A."/>
        </authorList>
    </citation>
    <scope>NUCLEOTIDE SEQUENCE [LARGE SCALE GENOMIC DNA]</scope>
    <source>
        <strain evidence="1">cv. IRGC 105608</strain>
    </source>
</reference>
<name>A0A0D3G4U5_9ORYZ</name>
<dbReference type="Proteomes" id="UP000026960">
    <property type="component" value="Chromosome 5"/>
</dbReference>
<dbReference type="HOGENOM" id="CLU_2336976_0_0_1"/>
<dbReference type="AlphaFoldDB" id="A0A0D3G4U5"/>
<accession>A0A0D3G4U5</accession>
<dbReference type="EnsemblPlants" id="OBART05G08200.1">
    <property type="protein sequence ID" value="OBART05G08200.1"/>
    <property type="gene ID" value="OBART05G08200"/>
</dbReference>
<proteinExistence type="predicted"/>
<reference evidence="1" key="2">
    <citation type="submission" date="2015-03" db="UniProtKB">
        <authorList>
            <consortium name="EnsemblPlants"/>
        </authorList>
    </citation>
    <scope>IDENTIFICATION</scope>
</reference>
<organism evidence="1">
    <name type="scientific">Oryza barthii</name>
    <dbReference type="NCBI Taxonomy" id="65489"/>
    <lineage>
        <taxon>Eukaryota</taxon>
        <taxon>Viridiplantae</taxon>
        <taxon>Streptophyta</taxon>
        <taxon>Embryophyta</taxon>
        <taxon>Tracheophyta</taxon>
        <taxon>Spermatophyta</taxon>
        <taxon>Magnoliopsida</taxon>
        <taxon>Liliopsida</taxon>
        <taxon>Poales</taxon>
        <taxon>Poaceae</taxon>
        <taxon>BOP clade</taxon>
        <taxon>Oryzoideae</taxon>
        <taxon>Oryzeae</taxon>
        <taxon>Oryzinae</taxon>
        <taxon>Oryza</taxon>
    </lineage>
</organism>
<sequence length="98" mass="10995">MDMLSEQHMVDCDHEDLIKRRQHHFYTWPIILPIDRTEVRFTMNASAVSAAPLSPLAAFGNGAGRGYKVECQMRKPPEFTVTLAAVATLKLAAVLQLR</sequence>
<dbReference type="Gramene" id="OBART05G08200.1">
    <property type="protein sequence ID" value="OBART05G08200.1"/>
    <property type="gene ID" value="OBART05G08200"/>
</dbReference>
<evidence type="ECO:0000313" key="1">
    <source>
        <dbReference type="EnsemblPlants" id="OBART05G08200.1"/>
    </source>
</evidence>
<evidence type="ECO:0000313" key="2">
    <source>
        <dbReference type="Proteomes" id="UP000026960"/>
    </source>
</evidence>
<dbReference type="PaxDb" id="65489-OBART05G08200.1"/>